<name>A0A5M6DT11_9BACT</name>
<sequence>MKRIVLAVLVFVFCSAFTDLSSDIKLTGAGLQEESELNGQKAIKFSEGVTFKIKEKELSSHIAFYIKNRTLLAEEFVVLKTGPGQVISADSFTYDERKEIGHFSANVQVKAGSTTAYKALDYNFKTGKIQNIQQ</sequence>
<feature type="chain" id="PRO_5024316795" evidence="1">
    <location>
        <begin position="22"/>
        <end position="134"/>
    </location>
</feature>
<dbReference type="RefSeq" id="WP_150086265.1">
    <property type="nucleotide sequence ID" value="NZ_VWSF01000001.1"/>
</dbReference>
<dbReference type="Proteomes" id="UP000323426">
    <property type="component" value="Unassembled WGS sequence"/>
</dbReference>
<evidence type="ECO:0000313" key="3">
    <source>
        <dbReference type="Proteomes" id="UP000323426"/>
    </source>
</evidence>
<dbReference type="AlphaFoldDB" id="A0A5M6DT11"/>
<protein>
    <submittedName>
        <fullName evidence="2">Uncharacterized protein</fullName>
    </submittedName>
</protein>
<evidence type="ECO:0000313" key="2">
    <source>
        <dbReference type="EMBL" id="KAA5549270.1"/>
    </source>
</evidence>
<gene>
    <name evidence="2" type="ORF">F0145_01355</name>
</gene>
<organism evidence="2 3">
    <name type="scientific">Adhaeribacter rhizoryzae</name>
    <dbReference type="NCBI Taxonomy" id="2607907"/>
    <lineage>
        <taxon>Bacteria</taxon>
        <taxon>Pseudomonadati</taxon>
        <taxon>Bacteroidota</taxon>
        <taxon>Cytophagia</taxon>
        <taxon>Cytophagales</taxon>
        <taxon>Hymenobacteraceae</taxon>
        <taxon>Adhaeribacter</taxon>
    </lineage>
</organism>
<accession>A0A5M6DT11</accession>
<keyword evidence="1" id="KW-0732">Signal</keyword>
<comment type="caution">
    <text evidence="2">The sequence shown here is derived from an EMBL/GenBank/DDBJ whole genome shotgun (WGS) entry which is preliminary data.</text>
</comment>
<reference evidence="2 3" key="1">
    <citation type="submission" date="2019-09" db="EMBL/GenBank/DDBJ databases">
        <title>Genome sequence and assembly of Adhaeribacter sp.</title>
        <authorList>
            <person name="Chhetri G."/>
        </authorList>
    </citation>
    <scope>NUCLEOTIDE SEQUENCE [LARGE SCALE GENOMIC DNA]</scope>
    <source>
        <strain evidence="2 3">DK36</strain>
    </source>
</reference>
<keyword evidence="3" id="KW-1185">Reference proteome</keyword>
<feature type="signal peptide" evidence="1">
    <location>
        <begin position="1"/>
        <end position="21"/>
    </location>
</feature>
<proteinExistence type="predicted"/>
<evidence type="ECO:0000256" key="1">
    <source>
        <dbReference type="SAM" id="SignalP"/>
    </source>
</evidence>
<dbReference type="EMBL" id="VWSF01000001">
    <property type="protein sequence ID" value="KAA5549270.1"/>
    <property type="molecule type" value="Genomic_DNA"/>
</dbReference>